<keyword evidence="7" id="KW-1185">Reference proteome</keyword>
<dbReference type="Gene3D" id="3.40.50.720">
    <property type="entry name" value="NAD(P)-binding Rossmann-like Domain"/>
    <property type="match status" value="1"/>
</dbReference>
<keyword evidence="3" id="KW-0017">Alkaloid metabolism</keyword>
<evidence type="ECO:0000256" key="2">
    <source>
        <dbReference type="ARBA" id="ARBA00005372"/>
    </source>
</evidence>
<dbReference type="PANTHER" id="PTHR43162:SF1">
    <property type="entry name" value="PRESTALK A DIFFERENTIATION PROTEIN A"/>
    <property type="match status" value="1"/>
</dbReference>
<accession>A0A369JYS8</accession>
<dbReference type="EMBL" id="LUEZ02000015">
    <property type="protein sequence ID" value="RDB27509.1"/>
    <property type="molecule type" value="Genomic_DNA"/>
</dbReference>
<name>A0A369JYS8_HYPMA</name>
<gene>
    <name evidence="6" type="primary">easG_2</name>
    <name evidence="6" type="ORF">Hypma_003894</name>
</gene>
<dbReference type="STRING" id="39966.A0A369JYS8"/>
<protein>
    <submittedName>
        <fullName evidence="6">Agroclavine dehydrogenase</fullName>
    </submittedName>
</protein>
<dbReference type="PANTHER" id="PTHR43162">
    <property type="match status" value="1"/>
</dbReference>
<evidence type="ECO:0000256" key="3">
    <source>
        <dbReference type="ARBA" id="ARBA00022589"/>
    </source>
</evidence>
<reference evidence="6" key="1">
    <citation type="submission" date="2018-04" db="EMBL/GenBank/DDBJ databases">
        <title>Whole genome sequencing of Hypsizygus marmoreus.</title>
        <authorList>
            <person name="Choi I.-G."/>
            <person name="Min B."/>
            <person name="Kim J.-G."/>
            <person name="Kim S."/>
            <person name="Oh Y.-L."/>
            <person name="Kong W.-S."/>
            <person name="Park H."/>
            <person name="Jeong J."/>
            <person name="Song E.-S."/>
        </authorList>
    </citation>
    <scope>NUCLEOTIDE SEQUENCE [LARGE SCALE GENOMIC DNA]</scope>
    <source>
        <strain evidence="6">51987-8</strain>
    </source>
</reference>
<comment type="caution">
    <text evidence="6">The sequence shown here is derived from an EMBL/GenBank/DDBJ whole genome shotgun (WGS) entry which is preliminary data.</text>
</comment>
<dbReference type="SUPFAM" id="SSF51735">
    <property type="entry name" value="NAD(P)-binding Rossmann-fold domains"/>
    <property type="match status" value="1"/>
</dbReference>
<dbReference type="Gene3D" id="3.90.25.10">
    <property type="entry name" value="UDP-galactose 4-epimerase, domain 1"/>
    <property type="match status" value="1"/>
</dbReference>
<evidence type="ECO:0000313" key="7">
    <source>
        <dbReference type="Proteomes" id="UP000076154"/>
    </source>
</evidence>
<dbReference type="UniPathway" id="UPA00327"/>
<dbReference type="Proteomes" id="UP000076154">
    <property type="component" value="Unassembled WGS sequence"/>
</dbReference>
<dbReference type="GO" id="GO:0016491">
    <property type="term" value="F:oxidoreductase activity"/>
    <property type="evidence" value="ECO:0007669"/>
    <property type="project" value="UniProtKB-KW"/>
</dbReference>
<comment type="similarity">
    <text evidence="2">Belongs to the fgaFS/easG family.</text>
</comment>
<dbReference type="InterPro" id="IPR051604">
    <property type="entry name" value="Ergot_Alk_Oxidoreductase"/>
</dbReference>
<dbReference type="OrthoDB" id="419598at2759"/>
<dbReference type="Pfam" id="PF05368">
    <property type="entry name" value="NmrA"/>
    <property type="match status" value="1"/>
</dbReference>
<dbReference type="NCBIfam" id="TIGR03649">
    <property type="entry name" value="ergot_EASG"/>
    <property type="match status" value="1"/>
</dbReference>
<keyword evidence="4" id="KW-0560">Oxidoreductase</keyword>
<feature type="domain" description="NmrA-like" evidence="5">
    <location>
        <begin position="5"/>
        <end position="251"/>
    </location>
</feature>
<dbReference type="InterPro" id="IPR036291">
    <property type="entry name" value="NAD(P)-bd_dom_sf"/>
</dbReference>
<dbReference type="GO" id="GO:0035835">
    <property type="term" value="P:indole alkaloid biosynthetic process"/>
    <property type="evidence" value="ECO:0007669"/>
    <property type="project" value="UniProtKB-UniPathway"/>
</dbReference>
<evidence type="ECO:0000313" key="6">
    <source>
        <dbReference type="EMBL" id="RDB27509.1"/>
    </source>
</evidence>
<organism evidence="6 7">
    <name type="scientific">Hypsizygus marmoreus</name>
    <name type="common">White beech mushroom</name>
    <name type="synonym">Agaricus marmoreus</name>
    <dbReference type="NCBI Taxonomy" id="39966"/>
    <lineage>
        <taxon>Eukaryota</taxon>
        <taxon>Fungi</taxon>
        <taxon>Dikarya</taxon>
        <taxon>Basidiomycota</taxon>
        <taxon>Agaricomycotina</taxon>
        <taxon>Agaricomycetes</taxon>
        <taxon>Agaricomycetidae</taxon>
        <taxon>Agaricales</taxon>
        <taxon>Tricholomatineae</taxon>
        <taxon>Lyophyllaceae</taxon>
        <taxon>Hypsizygus</taxon>
    </lineage>
</organism>
<dbReference type="InterPro" id="IPR008030">
    <property type="entry name" value="NmrA-like"/>
</dbReference>
<evidence type="ECO:0000259" key="5">
    <source>
        <dbReference type="Pfam" id="PF05368"/>
    </source>
</evidence>
<evidence type="ECO:0000256" key="4">
    <source>
        <dbReference type="ARBA" id="ARBA00023002"/>
    </source>
</evidence>
<dbReference type="InterPro" id="IPR019901">
    <property type="entry name" value="Ergot_alkaloid_biosynthesis"/>
</dbReference>
<evidence type="ECO:0000256" key="1">
    <source>
        <dbReference type="ARBA" id="ARBA00005107"/>
    </source>
</evidence>
<proteinExistence type="inferred from homology"/>
<dbReference type="InParanoid" id="A0A369JYS8"/>
<comment type="pathway">
    <text evidence="1">Alkaloid biosynthesis; ergot alkaloid biosynthesis.</text>
</comment>
<sequence length="282" mass="31095">MTIGTTLVIGGTGKTGLPLAHLLRDANLPFLVATRHPANAAPFKGVAFDWFDASTFENPFNADPNIDRVYLISPAAHDALPIVKPFVELAISKGVKRFVFLSSTPTPKGSPYLGKIHEYLAERGVDYAILRPTWFIENFGATFVPGILSDNIIATTAKDGRIPFISAKDIADVAFKALTDEKSHNTEHIIVGPELYTYDEAAALLSDVVGRKITHKRLSDEEGKAFWQSFGLPEEYAQGMLAMEVLVAEGGEEAHFRSPVKDVGKRHLVDYFKENRDLWIPK</sequence>
<dbReference type="AlphaFoldDB" id="A0A369JYS8"/>